<dbReference type="GO" id="GO:0007165">
    <property type="term" value="P:signal transduction"/>
    <property type="evidence" value="ECO:0007669"/>
    <property type="project" value="UniProtKB-KW"/>
</dbReference>
<dbReference type="Pfam" id="PF03732">
    <property type="entry name" value="Retrotrans_gag"/>
    <property type="match status" value="1"/>
</dbReference>
<dbReference type="Proteomes" id="UP000245207">
    <property type="component" value="Unassembled WGS sequence"/>
</dbReference>
<dbReference type="PROSITE" id="PS50294">
    <property type="entry name" value="WD_REPEATS_REGION"/>
    <property type="match status" value="4"/>
</dbReference>
<dbReference type="PANTHER" id="PTHR19850">
    <property type="entry name" value="GUANINE NUCLEOTIDE-BINDING PROTEIN BETA G PROTEIN BETA"/>
    <property type="match status" value="1"/>
</dbReference>
<evidence type="ECO:0000256" key="2">
    <source>
        <dbReference type="ARBA" id="ARBA00009768"/>
    </source>
</evidence>
<keyword evidence="5" id="KW-0677">Repeat</keyword>
<dbReference type="InterPro" id="IPR001632">
    <property type="entry name" value="WD40_G-protein_beta-like"/>
</dbReference>
<feature type="domain" description="CCHC-type" evidence="10">
    <location>
        <begin position="824"/>
        <end position="839"/>
    </location>
</feature>
<feature type="repeat" description="WD" evidence="8">
    <location>
        <begin position="70"/>
        <end position="104"/>
    </location>
</feature>
<feature type="repeat" description="WD" evidence="8">
    <location>
        <begin position="154"/>
        <end position="196"/>
    </location>
</feature>
<dbReference type="InterPro" id="IPR019775">
    <property type="entry name" value="WD40_repeat_CS"/>
</dbReference>
<evidence type="ECO:0000313" key="11">
    <source>
        <dbReference type="EMBL" id="PWA93851.1"/>
    </source>
</evidence>
<keyword evidence="7" id="KW-0862">Zinc</keyword>
<organism evidence="11 12">
    <name type="scientific">Artemisia annua</name>
    <name type="common">Sweet wormwood</name>
    <dbReference type="NCBI Taxonomy" id="35608"/>
    <lineage>
        <taxon>Eukaryota</taxon>
        <taxon>Viridiplantae</taxon>
        <taxon>Streptophyta</taxon>
        <taxon>Embryophyta</taxon>
        <taxon>Tracheophyta</taxon>
        <taxon>Spermatophyta</taxon>
        <taxon>Magnoliopsida</taxon>
        <taxon>eudicotyledons</taxon>
        <taxon>Gunneridae</taxon>
        <taxon>Pentapetalae</taxon>
        <taxon>asterids</taxon>
        <taxon>campanulids</taxon>
        <taxon>Asterales</taxon>
        <taxon>Asteraceae</taxon>
        <taxon>Asteroideae</taxon>
        <taxon>Anthemideae</taxon>
        <taxon>Artemisiinae</taxon>
        <taxon>Artemisia</taxon>
    </lineage>
</organism>
<protein>
    <submittedName>
        <fullName evidence="11">G-protein, beta subunit</fullName>
    </submittedName>
</protein>
<evidence type="ECO:0000256" key="5">
    <source>
        <dbReference type="ARBA" id="ARBA00022737"/>
    </source>
</evidence>
<comment type="similarity">
    <text evidence="2">Belongs to the WD repeat G protein beta family.</text>
</comment>
<keyword evidence="12" id="KW-1185">Reference proteome</keyword>
<dbReference type="Gene3D" id="4.10.60.10">
    <property type="entry name" value="Zinc finger, CCHC-type"/>
    <property type="match status" value="1"/>
</dbReference>
<evidence type="ECO:0000313" key="12">
    <source>
        <dbReference type="Proteomes" id="UP000245207"/>
    </source>
</evidence>
<dbReference type="PRINTS" id="PR00319">
    <property type="entry name" value="GPROTEINB"/>
</dbReference>
<comment type="caution">
    <text evidence="11">The sequence shown here is derived from an EMBL/GenBank/DDBJ whole genome shotgun (WGS) entry which is preliminary data.</text>
</comment>
<feature type="repeat" description="WD" evidence="8">
    <location>
        <begin position="246"/>
        <end position="287"/>
    </location>
</feature>
<sequence>MSVAELKERHIAATETLNSLKEKLQARRLQLLDTDGFTLMATMLSYRRSPRKYNLILMLGGEQREVKKRVYSLDWTPEKNRIVSASQDGRLIVWNALTSQKTHAIKLPCAWVMTCAFSPSGQSVACGGLDSVCSIFNLSTPLDNNGNLPVSRMLSGHKGYVSCCQYVPDDDARLITGSGDQTCVLWDITTGLRSSVFGGEFQSGHTADVLSVSINGSDSRMFVSGSCDKTARLWDTRVASRAVRTFHGHEGDVNSVKFFPDGNRFGTGSEDGSCRLFDIRTGHQLQVYPPQQGDSNTPSPSVTSIAFSISGRLLFASYSNGDCFVWDTLLAEVVLNLGTLQNSHDARVSCLGLSADGSALCTGSWDSSLKEFAICICSNIEILKQFHLSQCTDLGFWRAQDSDMNIQELPVIFGNQLLRVASFLTSVSAYVMLTWWNEHILVEMVVTRTQDEFANNPAFEMVVTRTQDEFANNPAFEAAVQQSVNALLPRIREEMREEVRQEMANGAGGSGGGGNPPETIHTWLERFNKQKPRSFSTVTSPDDAEHWIAHMEKIFEVLGCGDIFKARLATYKLEGDALNWWKAYKYAKGGDNANEYVATLSWDSFREIFRSQYFPLSEKEKIEREYHTIAMTDKETSTEFMKKFVRLAGFLGVKAGTQAEQANKFKWALRQDLLNGVVNLKFDDIAGVANAVRNLEIANERAKQGVKRNYDGEPIRPAQGNAQRGNEFRGNDRRVFDTRGLDRQGYDRRGYDNRGYDRRNDRKGYDARGYNNQRSGRDQQQNRGQQNSHTSGSYGQKGRGDQEACKTCGKFHPGRQCNRISGACFLCNQVGHLARECPKYGNNNRDSGGDRKPNTTGRVHALTRHQAANTSVVIIVLRLVGFPLGLISSLKVVLSWVLEADSRGVIGSSFD</sequence>
<comment type="function">
    <text evidence="1">Guanine nucleotide-binding proteins (G proteins) are involved as a modulator or transducer in various transmembrane signaling systems. The beta and gamma chains are required for the GTPase activity, for replacement of GDP by GTP, and for G protein-effector interaction.</text>
</comment>
<evidence type="ECO:0000256" key="1">
    <source>
        <dbReference type="ARBA" id="ARBA00002002"/>
    </source>
</evidence>
<dbReference type="OrthoDB" id="2272416at2759"/>
<dbReference type="SUPFAM" id="SSF57756">
    <property type="entry name" value="Retrovirus zinc finger-like domains"/>
    <property type="match status" value="1"/>
</dbReference>
<evidence type="ECO:0000256" key="4">
    <source>
        <dbReference type="ARBA" id="ARBA00022574"/>
    </source>
</evidence>
<dbReference type="Pfam" id="PF00098">
    <property type="entry name" value="zf-CCHC"/>
    <property type="match status" value="1"/>
</dbReference>
<evidence type="ECO:0000256" key="7">
    <source>
        <dbReference type="PROSITE-ProRule" id="PRU00047"/>
    </source>
</evidence>
<dbReference type="FunFam" id="2.130.10.10:FF:000580">
    <property type="entry name" value="Guanine nucleotide-binding protein subunit beta"/>
    <property type="match status" value="1"/>
</dbReference>
<gene>
    <name evidence="11" type="ORF">CTI12_AA066700</name>
</gene>
<accession>A0A2U1Q764</accession>
<dbReference type="InterPro" id="IPR036875">
    <property type="entry name" value="Znf_CCHC_sf"/>
</dbReference>
<dbReference type="SUPFAM" id="SSF50978">
    <property type="entry name" value="WD40 repeat-like"/>
    <property type="match status" value="1"/>
</dbReference>
<evidence type="ECO:0000256" key="9">
    <source>
        <dbReference type="SAM" id="MobiDB-lite"/>
    </source>
</evidence>
<evidence type="ECO:0000256" key="6">
    <source>
        <dbReference type="ARBA" id="ARBA00023224"/>
    </source>
</evidence>
<dbReference type="PROSITE" id="PS50082">
    <property type="entry name" value="WD_REPEATS_2"/>
    <property type="match status" value="4"/>
</dbReference>
<keyword evidence="7" id="KW-0479">Metal-binding</keyword>
<feature type="compositionally biased region" description="Basic and acidic residues" evidence="9">
    <location>
        <begin position="726"/>
        <end position="766"/>
    </location>
</feature>
<reference evidence="11 12" key="1">
    <citation type="journal article" date="2018" name="Mol. Plant">
        <title>The genome of Artemisia annua provides insight into the evolution of Asteraceae family and artemisinin biosynthesis.</title>
        <authorList>
            <person name="Shen Q."/>
            <person name="Zhang L."/>
            <person name="Liao Z."/>
            <person name="Wang S."/>
            <person name="Yan T."/>
            <person name="Shi P."/>
            <person name="Liu M."/>
            <person name="Fu X."/>
            <person name="Pan Q."/>
            <person name="Wang Y."/>
            <person name="Lv Z."/>
            <person name="Lu X."/>
            <person name="Zhang F."/>
            <person name="Jiang W."/>
            <person name="Ma Y."/>
            <person name="Chen M."/>
            <person name="Hao X."/>
            <person name="Li L."/>
            <person name="Tang Y."/>
            <person name="Lv G."/>
            <person name="Zhou Y."/>
            <person name="Sun X."/>
            <person name="Brodelius P.E."/>
            <person name="Rose J.K.C."/>
            <person name="Tang K."/>
        </authorList>
    </citation>
    <scope>NUCLEOTIDE SEQUENCE [LARGE SCALE GENOMIC DNA]</scope>
    <source>
        <strain evidence="12">cv. Huhao1</strain>
        <tissue evidence="11">Leaf</tissue>
    </source>
</reference>
<feature type="repeat" description="WD" evidence="8">
    <location>
        <begin position="202"/>
        <end position="244"/>
    </location>
</feature>
<dbReference type="InterPro" id="IPR015943">
    <property type="entry name" value="WD40/YVTN_repeat-like_dom_sf"/>
</dbReference>
<dbReference type="InterPro" id="IPR016346">
    <property type="entry name" value="G-protein_beta_1-5"/>
</dbReference>
<keyword evidence="7" id="KW-0863">Zinc-finger</keyword>
<proteinExistence type="inferred from homology"/>
<dbReference type="InterPro" id="IPR005162">
    <property type="entry name" value="Retrotrans_gag_dom"/>
</dbReference>
<dbReference type="Gene3D" id="2.130.10.10">
    <property type="entry name" value="YVTN repeat-like/Quinoprotein amine dehydrogenase"/>
    <property type="match status" value="1"/>
</dbReference>
<dbReference type="GO" id="GO:0003676">
    <property type="term" value="F:nucleic acid binding"/>
    <property type="evidence" value="ECO:0007669"/>
    <property type="project" value="InterPro"/>
</dbReference>
<name>A0A2U1Q764_ARTAN</name>
<feature type="region of interest" description="Disordered" evidence="9">
    <location>
        <begin position="708"/>
        <end position="804"/>
    </location>
</feature>
<keyword evidence="4 8" id="KW-0853">WD repeat</keyword>
<keyword evidence="6" id="KW-0807">Transducer</keyword>
<dbReference type="Pfam" id="PF25391">
    <property type="entry name" value="WD40_Gbeta"/>
    <property type="match status" value="1"/>
</dbReference>
<evidence type="ECO:0000259" key="10">
    <source>
        <dbReference type="PROSITE" id="PS50158"/>
    </source>
</evidence>
<dbReference type="PROSITE" id="PS50158">
    <property type="entry name" value="ZF_CCHC"/>
    <property type="match status" value="1"/>
</dbReference>
<evidence type="ECO:0000256" key="3">
    <source>
        <dbReference type="ARBA" id="ARBA00011581"/>
    </source>
</evidence>
<dbReference type="InterPro" id="IPR036322">
    <property type="entry name" value="WD40_repeat_dom_sf"/>
</dbReference>
<dbReference type="SMART" id="SM00343">
    <property type="entry name" value="ZnF_C2HC"/>
    <property type="match status" value="1"/>
</dbReference>
<dbReference type="PROSITE" id="PS00678">
    <property type="entry name" value="WD_REPEATS_1"/>
    <property type="match status" value="1"/>
</dbReference>
<dbReference type="PRINTS" id="PR00320">
    <property type="entry name" value="GPROTEINBRPT"/>
</dbReference>
<evidence type="ECO:0000256" key="8">
    <source>
        <dbReference type="PROSITE-ProRule" id="PRU00221"/>
    </source>
</evidence>
<feature type="compositionally biased region" description="Low complexity" evidence="9">
    <location>
        <begin position="771"/>
        <end position="788"/>
    </location>
</feature>
<dbReference type="AlphaFoldDB" id="A0A2U1Q764"/>
<comment type="subunit">
    <text evidence="3">G proteins are composed of 3 units, alpha, beta and gamma.</text>
</comment>
<dbReference type="GO" id="GO:0008270">
    <property type="term" value="F:zinc ion binding"/>
    <property type="evidence" value="ECO:0007669"/>
    <property type="project" value="UniProtKB-KW"/>
</dbReference>
<dbReference type="EMBL" id="PKPP01000351">
    <property type="protein sequence ID" value="PWA93851.1"/>
    <property type="molecule type" value="Genomic_DNA"/>
</dbReference>
<dbReference type="STRING" id="35608.A0A2U1Q764"/>
<dbReference type="InterPro" id="IPR001680">
    <property type="entry name" value="WD40_rpt"/>
</dbReference>
<dbReference type="InterPro" id="IPR001878">
    <property type="entry name" value="Znf_CCHC"/>
</dbReference>
<dbReference type="GO" id="GO:0005886">
    <property type="term" value="C:plasma membrane"/>
    <property type="evidence" value="ECO:0007669"/>
    <property type="project" value="UniProtKB-ARBA"/>
</dbReference>
<dbReference type="CDD" id="cd00200">
    <property type="entry name" value="WD40"/>
    <property type="match status" value="1"/>
</dbReference>
<dbReference type="InterPro" id="IPR020472">
    <property type="entry name" value="WD40_PAC1"/>
</dbReference>
<dbReference type="SMART" id="SM00320">
    <property type="entry name" value="WD40"/>
    <property type="match status" value="7"/>
</dbReference>